<dbReference type="AlphaFoldDB" id="A0A5N7JYY8"/>
<dbReference type="EMBL" id="VUAZ01000050">
    <property type="protein sequence ID" value="MPR02287.1"/>
    <property type="molecule type" value="Genomic_DNA"/>
</dbReference>
<dbReference type="RefSeq" id="WP_058413366.1">
    <property type="nucleotide sequence ID" value="NZ_JBLZPT010000010.1"/>
</dbReference>
<reference evidence="2 4" key="2">
    <citation type="journal article" date="2020" name="Int. J. Syst. Evol. Microbiol.">
        <title>Pseudomonas kitaguniensis sp. nov., a pathogen causing bacterial rot of Welsh onion in Japan.</title>
        <authorList>
            <person name="Sawada H."/>
            <person name="Fujikawa T."/>
            <person name="Nishiwaki Y."/>
            <person name="Horita H."/>
        </authorList>
    </citation>
    <scope>NUCLEOTIDE SEQUENCE [LARGE SCALE GENOMIC DNA]</scope>
    <source>
        <strain evidence="2 4">MAFF 212408</strain>
    </source>
</reference>
<evidence type="ECO:0000313" key="1">
    <source>
        <dbReference type="EMBL" id="MPQ86618.1"/>
    </source>
</evidence>
<accession>A0A5N7JYY8</accession>
<protein>
    <submittedName>
        <fullName evidence="1">Uncharacterized protein</fullName>
    </submittedName>
</protein>
<sequence>MSAQLKLATDIPKTRDASGDVNGKIGDHIFKTDSGKWNVHDNTIEVYLIDKHDDGSVAEEVFIQFSSDVEHNKELKLQPQRSPLAWVSFKASKPPRVVQCIEATLFIETLSLSPFEVKGQLRGTTDEADQPVDISFHLKQ</sequence>
<reference evidence="2 4" key="3">
    <citation type="journal article" date="2023" name="Plant Pathol.">
        <title>Dismantling and reorganizing Pseudomonas marginalis sensu#lato.</title>
        <authorList>
            <person name="Sawada H."/>
            <person name="Fujikawa T."/>
            <person name="Satou M."/>
        </authorList>
    </citation>
    <scope>NUCLEOTIDE SEQUENCE [LARGE SCALE GENOMIC DNA]</scope>
    <source>
        <strain evidence="2 4">MAFF 212408</strain>
    </source>
</reference>
<keyword evidence="4" id="KW-1185">Reference proteome</keyword>
<reference evidence="1 3" key="1">
    <citation type="submission" date="2019-09" db="EMBL/GenBank/DDBJ databases">
        <title>The draft genomes of Allium pathogen Pseudomonas sp.</title>
        <authorList>
            <person name="Fujikawa T."/>
            <person name="Sawada H."/>
        </authorList>
    </citation>
    <scope>NUCLEOTIDE SEQUENCE [LARGE SCALE GENOMIC DNA]</scope>
    <source>
        <strain evidence="1 3">MAFF 730085</strain>
    </source>
</reference>
<evidence type="ECO:0000313" key="3">
    <source>
        <dbReference type="Proteomes" id="UP000325438"/>
    </source>
</evidence>
<evidence type="ECO:0000313" key="2">
    <source>
        <dbReference type="EMBL" id="MPR02287.1"/>
    </source>
</evidence>
<organism evidence="1 3">
    <name type="scientific">Pseudomonas kitaguniensis</name>
    <dbReference type="NCBI Taxonomy" id="2607908"/>
    <lineage>
        <taxon>Bacteria</taxon>
        <taxon>Pseudomonadati</taxon>
        <taxon>Pseudomonadota</taxon>
        <taxon>Gammaproteobacteria</taxon>
        <taxon>Pseudomonadales</taxon>
        <taxon>Pseudomonadaceae</taxon>
        <taxon>Pseudomonas</taxon>
    </lineage>
</organism>
<gene>
    <name evidence="2" type="ORF">F0169_09470</name>
    <name evidence="1" type="ORF">F0170_23125</name>
</gene>
<name>A0A5N7JYY8_9PSED</name>
<proteinExistence type="predicted"/>
<evidence type="ECO:0000313" key="4">
    <source>
        <dbReference type="Proteomes" id="UP000326112"/>
    </source>
</evidence>
<dbReference type="Proteomes" id="UP000325438">
    <property type="component" value="Unassembled WGS sequence"/>
</dbReference>
<dbReference type="EMBL" id="VUBA01000165">
    <property type="protein sequence ID" value="MPQ86618.1"/>
    <property type="molecule type" value="Genomic_DNA"/>
</dbReference>
<dbReference type="Proteomes" id="UP000326112">
    <property type="component" value="Unassembled WGS sequence"/>
</dbReference>
<comment type="caution">
    <text evidence="1">The sequence shown here is derived from an EMBL/GenBank/DDBJ whole genome shotgun (WGS) entry which is preliminary data.</text>
</comment>